<proteinExistence type="predicted"/>
<dbReference type="Proteomes" id="UP000305539">
    <property type="component" value="Unassembled WGS sequence"/>
</dbReference>
<sequence length="147" mass="15976">MHARAYLLRGLRVVITAMLVIAHPAFAQCGPNEVLVGEDADNYYCKDRAEYAQCLKQSGLQEQQDKTDCAYHIQGVAAEAAPSLSASAKSCVLGCLGNGLTLRGCFSSCGLAADVPTQVLDRLVDEQNVCLERVLSNQKQRQENCKR</sequence>
<dbReference type="AlphaFoldDB" id="A0A4U1HN94"/>
<dbReference type="EMBL" id="SWJE01000017">
    <property type="protein sequence ID" value="TKC81653.1"/>
    <property type="molecule type" value="Genomic_DNA"/>
</dbReference>
<evidence type="ECO:0008006" key="4">
    <source>
        <dbReference type="Google" id="ProtNLM"/>
    </source>
</evidence>
<evidence type="ECO:0000313" key="3">
    <source>
        <dbReference type="Proteomes" id="UP000305539"/>
    </source>
</evidence>
<keyword evidence="3" id="KW-1185">Reference proteome</keyword>
<evidence type="ECO:0000313" key="2">
    <source>
        <dbReference type="EMBL" id="TKC81653.1"/>
    </source>
</evidence>
<comment type="caution">
    <text evidence="2">The sequence shown here is derived from an EMBL/GenBank/DDBJ whole genome shotgun (WGS) entry which is preliminary data.</text>
</comment>
<gene>
    <name evidence="2" type="ORF">FAZ69_27190</name>
</gene>
<protein>
    <recommendedName>
        <fullName evidence="4">Secreted protein</fullName>
    </recommendedName>
</protein>
<feature type="chain" id="PRO_5020306605" description="Secreted protein" evidence="1">
    <location>
        <begin position="28"/>
        <end position="147"/>
    </location>
</feature>
<reference evidence="2 3" key="1">
    <citation type="submission" date="2019-04" db="EMBL/GenBank/DDBJ databases">
        <title>Trinickia sp. 7GSK02, isolated from subtropical forest soil.</title>
        <authorList>
            <person name="Gao Z.-H."/>
            <person name="Qiu L.-H."/>
        </authorList>
    </citation>
    <scope>NUCLEOTIDE SEQUENCE [LARGE SCALE GENOMIC DNA]</scope>
    <source>
        <strain evidence="2 3">7GSK02</strain>
    </source>
</reference>
<organism evidence="2 3">
    <name type="scientific">Trinickia terrae</name>
    <dbReference type="NCBI Taxonomy" id="2571161"/>
    <lineage>
        <taxon>Bacteria</taxon>
        <taxon>Pseudomonadati</taxon>
        <taxon>Pseudomonadota</taxon>
        <taxon>Betaproteobacteria</taxon>
        <taxon>Burkholderiales</taxon>
        <taxon>Burkholderiaceae</taxon>
        <taxon>Trinickia</taxon>
    </lineage>
</organism>
<evidence type="ECO:0000256" key="1">
    <source>
        <dbReference type="SAM" id="SignalP"/>
    </source>
</evidence>
<name>A0A4U1HN94_9BURK</name>
<accession>A0A4U1HN94</accession>
<feature type="signal peptide" evidence="1">
    <location>
        <begin position="1"/>
        <end position="27"/>
    </location>
</feature>
<keyword evidence="1" id="KW-0732">Signal</keyword>